<reference evidence="6" key="1">
    <citation type="submission" date="2015-08" db="EMBL/GenBank/DDBJ databases">
        <title>Genome sequencing project for genomic taxonomy and phylogenomics of Bacillus-like bacteria.</title>
        <authorList>
            <person name="Liu B."/>
            <person name="Wang J."/>
            <person name="Zhu Y."/>
            <person name="Liu G."/>
            <person name="Chen Q."/>
            <person name="Chen Z."/>
            <person name="Lan J."/>
            <person name="Che J."/>
            <person name="Ge C."/>
            <person name="Shi H."/>
            <person name="Pan Z."/>
            <person name="Liu X."/>
        </authorList>
    </citation>
    <scope>NUCLEOTIDE SEQUENCE [LARGE SCALE GENOMIC DNA]</scope>
    <source>
        <strain evidence="6">FJAT-22460</strain>
    </source>
</reference>
<dbReference type="PROSITE" id="PS51462">
    <property type="entry name" value="NUDIX"/>
    <property type="match status" value="1"/>
</dbReference>
<organism evidence="5 6">
    <name type="scientific">Paenibacillus solani</name>
    <dbReference type="NCBI Taxonomy" id="1705565"/>
    <lineage>
        <taxon>Bacteria</taxon>
        <taxon>Bacillati</taxon>
        <taxon>Bacillota</taxon>
        <taxon>Bacilli</taxon>
        <taxon>Bacillales</taxon>
        <taxon>Paenibacillaceae</taxon>
        <taxon>Paenibacillus</taxon>
    </lineage>
</organism>
<dbReference type="PROSITE" id="PS00893">
    <property type="entry name" value="NUDIX_BOX"/>
    <property type="match status" value="1"/>
</dbReference>
<protein>
    <submittedName>
        <fullName evidence="5">NUDIX hydrolase</fullName>
    </submittedName>
</protein>
<dbReference type="Proteomes" id="UP000036932">
    <property type="component" value="Unassembled WGS sequence"/>
</dbReference>
<dbReference type="InterPro" id="IPR020476">
    <property type="entry name" value="Nudix_hydrolase"/>
</dbReference>
<dbReference type="SUPFAM" id="SSF55811">
    <property type="entry name" value="Nudix"/>
    <property type="match status" value="1"/>
</dbReference>
<name>A0A0M1P708_9BACL</name>
<comment type="caution">
    <text evidence="5">The sequence shown here is derived from an EMBL/GenBank/DDBJ whole genome shotgun (WGS) entry which is preliminary data.</text>
</comment>
<dbReference type="RefSeq" id="WP_054403045.1">
    <property type="nucleotide sequence ID" value="NZ_LIUT01000001.1"/>
</dbReference>
<dbReference type="PANTHER" id="PTHR43736">
    <property type="entry name" value="ADP-RIBOSE PYROPHOSPHATASE"/>
    <property type="match status" value="1"/>
</dbReference>
<dbReference type="AlphaFoldDB" id="A0A0M1P708"/>
<dbReference type="Gene3D" id="3.90.79.10">
    <property type="entry name" value="Nucleoside Triphosphate Pyrophosphohydrolase"/>
    <property type="match status" value="1"/>
</dbReference>
<evidence type="ECO:0000313" key="6">
    <source>
        <dbReference type="Proteomes" id="UP000036932"/>
    </source>
</evidence>
<dbReference type="PATRIC" id="fig|1705565.3.peg.4796"/>
<comment type="similarity">
    <text evidence="1 3">Belongs to the Nudix hydrolase family.</text>
</comment>
<dbReference type="EMBL" id="LIUT01000001">
    <property type="protein sequence ID" value="KOR90105.1"/>
    <property type="molecule type" value="Genomic_DNA"/>
</dbReference>
<dbReference type="PANTHER" id="PTHR43736:SF1">
    <property type="entry name" value="DIHYDRONEOPTERIN TRIPHOSPHATE DIPHOSPHATASE"/>
    <property type="match status" value="1"/>
</dbReference>
<dbReference type="PRINTS" id="PR00502">
    <property type="entry name" value="NUDIXFAMILY"/>
</dbReference>
<dbReference type="InterPro" id="IPR000086">
    <property type="entry name" value="NUDIX_hydrolase_dom"/>
</dbReference>
<dbReference type="InterPro" id="IPR015797">
    <property type="entry name" value="NUDIX_hydrolase-like_dom_sf"/>
</dbReference>
<evidence type="ECO:0000256" key="2">
    <source>
        <dbReference type="ARBA" id="ARBA00022801"/>
    </source>
</evidence>
<keyword evidence="2 3" id="KW-0378">Hydrolase</keyword>
<dbReference type="CDD" id="cd04686">
    <property type="entry name" value="NUDIX_Hydrolase"/>
    <property type="match status" value="1"/>
</dbReference>
<gene>
    <name evidence="5" type="ORF">AM231_13800</name>
</gene>
<evidence type="ECO:0000313" key="5">
    <source>
        <dbReference type="EMBL" id="KOR90105.1"/>
    </source>
</evidence>
<feature type="domain" description="Nudix hydrolase" evidence="4">
    <location>
        <begin position="4"/>
        <end position="144"/>
    </location>
</feature>
<dbReference type="GO" id="GO:0016787">
    <property type="term" value="F:hydrolase activity"/>
    <property type="evidence" value="ECO:0007669"/>
    <property type="project" value="UniProtKB-KW"/>
</dbReference>
<dbReference type="Pfam" id="PF00293">
    <property type="entry name" value="NUDIX"/>
    <property type="match status" value="1"/>
</dbReference>
<dbReference type="InterPro" id="IPR020084">
    <property type="entry name" value="NUDIX_hydrolase_CS"/>
</dbReference>
<dbReference type="OrthoDB" id="369191at2"/>
<evidence type="ECO:0000259" key="4">
    <source>
        <dbReference type="PROSITE" id="PS51462"/>
    </source>
</evidence>
<evidence type="ECO:0000256" key="1">
    <source>
        <dbReference type="ARBA" id="ARBA00005582"/>
    </source>
</evidence>
<proteinExistence type="inferred from homology"/>
<accession>A0A0M1P708</accession>
<evidence type="ECO:0000256" key="3">
    <source>
        <dbReference type="RuleBase" id="RU003476"/>
    </source>
</evidence>
<keyword evidence="6" id="KW-1185">Reference proteome</keyword>
<sequence>MEKYTHLGVYGVLVRDDHILLIQKARGPHKGKWDLPGGSIEFGEEPELTLQREFIEETGLAPITGNIRTAVSYTIIYQYDVNQMEELHHIGIIYDVELLDDQAVLRTDGDGQDSLGAKWIPLETLGLLPLTPFVEMIMEPAVQEESDVGMGTEVEG</sequence>